<protein>
    <submittedName>
        <fullName evidence="2">Uncharacterized protein</fullName>
    </submittedName>
</protein>
<keyword evidence="3" id="KW-1185">Reference proteome</keyword>
<dbReference type="VEuPathDB" id="VectorBase:GAUT027804"/>
<sequence>MNECNAAMILVTLSHSPKSPKNGERAYQSTTNLEIVLAKLCFYSWNGFETSSTMARLASTQRTVLPKLWSLHYCFTFKLAIYSTQSQACELENKWLGSSPGSSSASWSSGSSSPPLSDDGHNISAHMINDASASARIRTTSVSTSDEGIVVDFKEDVPRKKRVEACQLEYKH</sequence>
<dbReference type="Proteomes" id="UP000078200">
    <property type="component" value="Unassembled WGS sequence"/>
</dbReference>
<evidence type="ECO:0000256" key="1">
    <source>
        <dbReference type="SAM" id="MobiDB-lite"/>
    </source>
</evidence>
<organism evidence="2 3">
    <name type="scientific">Glossina austeni</name>
    <name type="common">Savannah tsetse fly</name>
    <dbReference type="NCBI Taxonomy" id="7395"/>
    <lineage>
        <taxon>Eukaryota</taxon>
        <taxon>Metazoa</taxon>
        <taxon>Ecdysozoa</taxon>
        <taxon>Arthropoda</taxon>
        <taxon>Hexapoda</taxon>
        <taxon>Insecta</taxon>
        <taxon>Pterygota</taxon>
        <taxon>Neoptera</taxon>
        <taxon>Endopterygota</taxon>
        <taxon>Diptera</taxon>
        <taxon>Brachycera</taxon>
        <taxon>Muscomorpha</taxon>
        <taxon>Hippoboscoidea</taxon>
        <taxon>Glossinidae</taxon>
        <taxon>Glossina</taxon>
    </lineage>
</organism>
<accession>A0A1A9V6U4</accession>
<dbReference type="AlphaFoldDB" id="A0A1A9V6U4"/>
<dbReference type="STRING" id="7395.A0A1A9V6U4"/>
<dbReference type="EnsemblMetazoa" id="GAUT027804-RA">
    <property type="protein sequence ID" value="GAUT027804-PA"/>
    <property type="gene ID" value="GAUT027804"/>
</dbReference>
<feature type="region of interest" description="Disordered" evidence="1">
    <location>
        <begin position="104"/>
        <end position="123"/>
    </location>
</feature>
<feature type="compositionally biased region" description="Low complexity" evidence="1">
    <location>
        <begin position="104"/>
        <end position="117"/>
    </location>
</feature>
<reference evidence="2" key="1">
    <citation type="submission" date="2020-05" db="UniProtKB">
        <authorList>
            <consortium name="EnsemblMetazoa"/>
        </authorList>
    </citation>
    <scope>IDENTIFICATION</scope>
    <source>
        <strain evidence="2">TTRI</strain>
    </source>
</reference>
<proteinExistence type="predicted"/>
<evidence type="ECO:0000313" key="2">
    <source>
        <dbReference type="EnsemblMetazoa" id="GAUT027804-PA"/>
    </source>
</evidence>
<name>A0A1A9V6U4_GLOAU</name>
<evidence type="ECO:0000313" key="3">
    <source>
        <dbReference type="Proteomes" id="UP000078200"/>
    </source>
</evidence>